<sequence>MSKTPSARRGRFDQILRSVKSQVFDESQEPENLTTESAQSVARRRLSSWAFTRTQSTVQRDEPVQSATEVENPPTTLVTEEESTKVVIESDKDTDPVEAKERTQSWSLWSRPSRQIDQQTDAILSEPVAQNVSELPKPKKQKTEPSTDRKSQVVPSFESLPRVSPRTYASSALNTLKSVTGYGASPVDHLVATRSPAKFKRVLIIGVHGFFPTKMIRPLIGEPTGTSARFAQAAENAILSWAQEKNINISTQKIALEKEGKIFDRVDFFFEVMQKWHDELANADFIYVCAHSQGTPVAMMLLSRLLEHGLIADNKKISVLGMAGINSGPFYGMDQSLFVRAYSSIENQSLLELFQFQNFESLQSRKYLESVRNLVAHGVKITFVGSVNDQLVPLYSAVACHLSHPNIYKAVYIDGNSNTPDFVTRILKLSCLLQNLGHRDHGVVAEMSYALAGPLTGGGHSRIYDSPDVYKLALDFALCTSDTGYCASQPVQFHQVDVSKVGSNPFTLPWCTRGLFFDVKKRLPHGTDEIDMVFKEFDDWDPESKVLKDVKYRLNGIKDKL</sequence>
<evidence type="ECO:0000256" key="1">
    <source>
        <dbReference type="SAM" id="MobiDB-lite"/>
    </source>
</evidence>
<evidence type="ECO:0000259" key="2">
    <source>
        <dbReference type="Pfam" id="PF26147"/>
    </source>
</evidence>
<dbReference type="Pfam" id="PF26147">
    <property type="entry name" value="AB_HYDROLASE_YMC0-YMC35"/>
    <property type="match status" value="1"/>
</dbReference>
<feature type="compositionally biased region" description="Basic and acidic residues" evidence="1">
    <location>
        <begin position="141"/>
        <end position="151"/>
    </location>
</feature>
<evidence type="ECO:0000313" key="3">
    <source>
        <dbReference type="EMBL" id="KAH3670720.1"/>
    </source>
</evidence>
<dbReference type="RefSeq" id="XP_046064145.1">
    <property type="nucleotide sequence ID" value="XM_046201975.1"/>
</dbReference>
<keyword evidence="4" id="KW-1185">Reference proteome</keyword>
<comment type="caution">
    <text evidence="3">The sequence shown here is derived from an EMBL/GenBank/DDBJ whole genome shotgun (WGS) entry which is preliminary data.</text>
</comment>
<proteinExistence type="predicted"/>
<gene>
    <name evidence="3" type="ORF">OGAPHI_001235</name>
</gene>
<dbReference type="AlphaFoldDB" id="A0A9P8PFQ9"/>
<feature type="region of interest" description="Disordered" evidence="1">
    <location>
        <begin position="52"/>
        <end position="114"/>
    </location>
</feature>
<accession>A0A9P8PFQ9</accession>
<dbReference type="InterPro" id="IPR058934">
    <property type="entry name" value="YMC020W-like"/>
</dbReference>
<reference evidence="3" key="1">
    <citation type="journal article" date="2021" name="Open Biol.">
        <title>Shared evolutionary footprints suggest mitochondrial oxidative damage underlies multiple complex I losses in fungi.</title>
        <authorList>
            <person name="Schikora-Tamarit M.A."/>
            <person name="Marcet-Houben M."/>
            <person name="Nosek J."/>
            <person name="Gabaldon T."/>
        </authorList>
    </citation>
    <scope>NUCLEOTIDE SEQUENCE</scope>
    <source>
        <strain evidence="3">CBS6075</strain>
    </source>
</reference>
<dbReference type="InterPro" id="IPR029058">
    <property type="entry name" value="AB_hydrolase_fold"/>
</dbReference>
<feature type="region of interest" description="Disordered" evidence="1">
    <location>
        <begin position="126"/>
        <end position="159"/>
    </location>
</feature>
<dbReference type="EMBL" id="JAEUBE010000087">
    <property type="protein sequence ID" value="KAH3670720.1"/>
    <property type="molecule type" value="Genomic_DNA"/>
</dbReference>
<dbReference type="PANTHER" id="PTHR47349">
    <property type="entry name" value="CHROMOSOME 8, WHOLE GENOME SHOTGUN SEQUENCE"/>
    <property type="match status" value="1"/>
</dbReference>
<feature type="compositionally biased region" description="Polar residues" evidence="1">
    <location>
        <begin position="104"/>
        <end position="114"/>
    </location>
</feature>
<feature type="compositionally biased region" description="Basic and acidic residues" evidence="1">
    <location>
        <begin position="82"/>
        <end position="103"/>
    </location>
</feature>
<organism evidence="3 4">
    <name type="scientific">Ogataea philodendri</name>
    <dbReference type="NCBI Taxonomy" id="1378263"/>
    <lineage>
        <taxon>Eukaryota</taxon>
        <taxon>Fungi</taxon>
        <taxon>Dikarya</taxon>
        <taxon>Ascomycota</taxon>
        <taxon>Saccharomycotina</taxon>
        <taxon>Pichiomycetes</taxon>
        <taxon>Pichiales</taxon>
        <taxon>Pichiaceae</taxon>
        <taxon>Ogataea</taxon>
    </lineage>
</organism>
<feature type="domain" description="YMC020W-like alpha/beta hydrolase" evidence="2">
    <location>
        <begin position="184"/>
        <end position="516"/>
    </location>
</feature>
<evidence type="ECO:0000313" key="4">
    <source>
        <dbReference type="Proteomes" id="UP000769157"/>
    </source>
</evidence>
<dbReference type="PANTHER" id="PTHR47349:SF1">
    <property type="entry name" value="AER328WP"/>
    <property type="match status" value="1"/>
</dbReference>
<dbReference type="GeneID" id="70233203"/>
<dbReference type="InterPro" id="IPR058933">
    <property type="entry name" value="YMC020W-like_ab_hydrolase"/>
</dbReference>
<feature type="compositionally biased region" description="Polar residues" evidence="1">
    <location>
        <begin position="65"/>
        <end position="78"/>
    </location>
</feature>
<name>A0A9P8PFQ9_9ASCO</name>
<reference evidence="3" key="2">
    <citation type="submission" date="2021-01" db="EMBL/GenBank/DDBJ databases">
        <authorList>
            <person name="Schikora-Tamarit M.A."/>
        </authorList>
    </citation>
    <scope>NUCLEOTIDE SEQUENCE</scope>
    <source>
        <strain evidence="3">CBS6075</strain>
    </source>
</reference>
<dbReference type="Proteomes" id="UP000769157">
    <property type="component" value="Unassembled WGS sequence"/>
</dbReference>
<protein>
    <recommendedName>
        <fullName evidence="2">YMC020W-like alpha/beta hydrolase domain-containing protein</fullName>
    </recommendedName>
</protein>
<dbReference type="SUPFAM" id="SSF53474">
    <property type="entry name" value="alpha/beta-Hydrolases"/>
    <property type="match status" value="1"/>
</dbReference>
<dbReference type="OrthoDB" id="5598028at2759"/>